<name>A0ABQ5JJM6_9LACO</name>
<sequence length="186" mass="21284">MFSYQIDDQLSLTIPRPQLDAEPLFKLVDENRSYLSPWLPWVPKMASVRDEEQFLTSVLQHFGNGSSVNLVIRDTRQPVGMISLNSFRQQDHSTEIGYWLGQQFAGQNIMHRAVLGLCDLSFTDYDLNKIEIHAAVENLPSNNVAQKAGFHLDGQVRAQELLVDGYHDGNVWSLLKDEWQQQRSVL</sequence>
<dbReference type="InterPro" id="IPR000182">
    <property type="entry name" value="GNAT_dom"/>
</dbReference>
<evidence type="ECO:0000313" key="2">
    <source>
        <dbReference type="EMBL" id="GKS81120.1"/>
    </source>
</evidence>
<dbReference type="EMBL" id="BQXH01000005">
    <property type="protein sequence ID" value="GKS81120.1"/>
    <property type="molecule type" value="Genomic_DNA"/>
</dbReference>
<dbReference type="PROSITE" id="PS51186">
    <property type="entry name" value="GNAT"/>
    <property type="match status" value="1"/>
</dbReference>
<dbReference type="SUPFAM" id="SSF55729">
    <property type="entry name" value="Acyl-CoA N-acyltransferases (Nat)"/>
    <property type="match status" value="1"/>
</dbReference>
<dbReference type="Proteomes" id="UP001055149">
    <property type="component" value="Unassembled WGS sequence"/>
</dbReference>
<dbReference type="InterPro" id="IPR051908">
    <property type="entry name" value="Ribosomal_N-acetyltransferase"/>
</dbReference>
<evidence type="ECO:0000313" key="3">
    <source>
        <dbReference type="Proteomes" id="UP001055149"/>
    </source>
</evidence>
<organism evidence="2 3">
    <name type="scientific">Ligilactobacillus pabuli</name>
    <dbReference type="NCBI Taxonomy" id="2886039"/>
    <lineage>
        <taxon>Bacteria</taxon>
        <taxon>Bacillati</taxon>
        <taxon>Bacillota</taxon>
        <taxon>Bacilli</taxon>
        <taxon>Lactobacillales</taxon>
        <taxon>Lactobacillaceae</taxon>
        <taxon>Ligilactobacillus</taxon>
    </lineage>
</organism>
<dbReference type="InterPro" id="IPR016181">
    <property type="entry name" value="Acyl_CoA_acyltransferase"/>
</dbReference>
<gene>
    <name evidence="2" type="ORF">LPAF129_08050</name>
</gene>
<keyword evidence="3" id="KW-1185">Reference proteome</keyword>
<dbReference type="Gene3D" id="3.40.630.30">
    <property type="match status" value="1"/>
</dbReference>
<evidence type="ECO:0000259" key="1">
    <source>
        <dbReference type="PROSITE" id="PS51186"/>
    </source>
</evidence>
<reference evidence="2" key="1">
    <citation type="journal article" date="2022" name="Int. J. Syst. Evol. Microbiol.">
        <title>A novel species of lactic acid bacteria, Ligilactobacillus pabuli sp. nov., isolated from alfalfa silage.</title>
        <authorList>
            <person name="Tohno M."/>
            <person name="Tanizawa Y."/>
            <person name="Sawada H."/>
            <person name="Sakamoto M."/>
            <person name="Ohkuma M."/>
            <person name="Kobayashi H."/>
        </authorList>
    </citation>
    <scope>NUCLEOTIDE SEQUENCE</scope>
    <source>
        <strain evidence="2">AF129</strain>
    </source>
</reference>
<feature type="domain" description="N-acetyltransferase" evidence="1">
    <location>
        <begin position="25"/>
        <end position="177"/>
    </location>
</feature>
<comment type="caution">
    <text evidence="2">The sequence shown here is derived from an EMBL/GenBank/DDBJ whole genome shotgun (WGS) entry which is preliminary data.</text>
</comment>
<protein>
    <submittedName>
        <fullName evidence="2">Acetyltransferase</fullName>
    </submittedName>
</protein>
<proteinExistence type="predicted"/>
<dbReference type="RefSeq" id="WP_244054882.1">
    <property type="nucleotide sequence ID" value="NZ_BQXH01000005.1"/>
</dbReference>
<dbReference type="PANTHER" id="PTHR43441:SF11">
    <property type="entry name" value="RIBOSOMAL-PROTEIN-SERINE ACETYLTRANSFERASE"/>
    <property type="match status" value="1"/>
</dbReference>
<dbReference type="PANTHER" id="PTHR43441">
    <property type="entry name" value="RIBOSOMAL-PROTEIN-SERINE ACETYLTRANSFERASE"/>
    <property type="match status" value="1"/>
</dbReference>
<accession>A0ABQ5JJM6</accession>
<dbReference type="Pfam" id="PF13302">
    <property type="entry name" value="Acetyltransf_3"/>
    <property type="match status" value="1"/>
</dbReference>